<name>A0AAN6Z2F1_9PEZI</name>
<dbReference type="Proteomes" id="UP001302602">
    <property type="component" value="Unassembled WGS sequence"/>
</dbReference>
<evidence type="ECO:0000313" key="3">
    <source>
        <dbReference type="EMBL" id="KAK4122841.1"/>
    </source>
</evidence>
<feature type="region of interest" description="Disordered" evidence="1">
    <location>
        <begin position="1"/>
        <end position="20"/>
    </location>
</feature>
<dbReference type="GeneID" id="87824345"/>
<evidence type="ECO:0000256" key="1">
    <source>
        <dbReference type="SAM" id="MobiDB-lite"/>
    </source>
</evidence>
<dbReference type="EMBL" id="MU853230">
    <property type="protein sequence ID" value="KAK4122841.1"/>
    <property type="molecule type" value="Genomic_DNA"/>
</dbReference>
<protein>
    <submittedName>
        <fullName evidence="3">Uncharacterized protein</fullName>
    </submittedName>
</protein>
<comment type="caution">
    <text evidence="3">The sequence shown here is derived from an EMBL/GenBank/DDBJ whole genome shotgun (WGS) entry which is preliminary data.</text>
</comment>
<evidence type="ECO:0000256" key="2">
    <source>
        <dbReference type="SAM" id="Phobius"/>
    </source>
</evidence>
<gene>
    <name evidence="3" type="ORF">N657DRAFT_481901</name>
</gene>
<feature type="transmembrane region" description="Helical" evidence="2">
    <location>
        <begin position="44"/>
        <end position="65"/>
    </location>
</feature>
<keyword evidence="2" id="KW-0812">Transmembrane</keyword>
<reference evidence="3" key="1">
    <citation type="journal article" date="2023" name="Mol. Phylogenet. Evol.">
        <title>Genome-scale phylogeny and comparative genomics of the fungal order Sordariales.</title>
        <authorList>
            <person name="Hensen N."/>
            <person name="Bonometti L."/>
            <person name="Westerberg I."/>
            <person name="Brannstrom I.O."/>
            <person name="Guillou S."/>
            <person name="Cros-Aarteil S."/>
            <person name="Calhoun S."/>
            <person name="Haridas S."/>
            <person name="Kuo A."/>
            <person name="Mondo S."/>
            <person name="Pangilinan J."/>
            <person name="Riley R."/>
            <person name="LaButti K."/>
            <person name="Andreopoulos B."/>
            <person name="Lipzen A."/>
            <person name="Chen C."/>
            <person name="Yan M."/>
            <person name="Daum C."/>
            <person name="Ng V."/>
            <person name="Clum A."/>
            <person name="Steindorff A."/>
            <person name="Ohm R.A."/>
            <person name="Martin F."/>
            <person name="Silar P."/>
            <person name="Natvig D.O."/>
            <person name="Lalanne C."/>
            <person name="Gautier V."/>
            <person name="Ament-Velasquez S.L."/>
            <person name="Kruys A."/>
            <person name="Hutchinson M.I."/>
            <person name="Powell A.J."/>
            <person name="Barry K."/>
            <person name="Miller A.N."/>
            <person name="Grigoriev I.V."/>
            <person name="Debuchy R."/>
            <person name="Gladieux P."/>
            <person name="Hiltunen Thoren M."/>
            <person name="Johannesson H."/>
        </authorList>
    </citation>
    <scope>NUCLEOTIDE SEQUENCE</scope>
    <source>
        <strain evidence="3">CBS 731.68</strain>
    </source>
</reference>
<proteinExistence type="predicted"/>
<dbReference type="AlphaFoldDB" id="A0AAN6Z2F1"/>
<evidence type="ECO:0000313" key="4">
    <source>
        <dbReference type="Proteomes" id="UP001302602"/>
    </source>
</evidence>
<organism evidence="3 4">
    <name type="scientific">Parathielavia appendiculata</name>
    <dbReference type="NCBI Taxonomy" id="2587402"/>
    <lineage>
        <taxon>Eukaryota</taxon>
        <taxon>Fungi</taxon>
        <taxon>Dikarya</taxon>
        <taxon>Ascomycota</taxon>
        <taxon>Pezizomycotina</taxon>
        <taxon>Sordariomycetes</taxon>
        <taxon>Sordariomycetidae</taxon>
        <taxon>Sordariales</taxon>
        <taxon>Chaetomiaceae</taxon>
        <taxon>Parathielavia</taxon>
    </lineage>
</organism>
<accession>A0AAN6Z2F1</accession>
<keyword evidence="2" id="KW-1133">Transmembrane helix</keyword>
<keyword evidence="2" id="KW-0472">Membrane</keyword>
<dbReference type="RefSeq" id="XP_062646612.1">
    <property type="nucleotide sequence ID" value="XM_062787575.1"/>
</dbReference>
<keyword evidence="4" id="KW-1185">Reference proteome</keyword>
<sequence length="93" mass="10339">MHRMHLNTARAGISGCSEQSGGRKAFLRSALSLKLTLPPRQMKSGLRTGVSVWCFAGLFPLLLGVQESPRVPNSRMLLRLPDRTWRCWGGIYG</sequence>
<reference evidence="3" key="2">
    <citation type="submission" date="2023-05" db="EMBL/GenBank/DDBJ databases">
        <authorList>
            <consortium name="Lawrence Berkeley National Laboratory"/>
            <person name="Steindorff A."/>
            <person name="Hensen N."/>
            <person name="Bonometti L."/>
            <person name="Westerberg I."/>
            <person name="Brannstrom I.O."/>
            <person name="Guillou S."/>
            <person name="Cros-Aarteil S."/>
            <person name="Calhoun S."/>
            <person name="Haridas S."/>
            <person name="Kuo A."/>
            <person name="Mondo S."/>
            <person name="Pangilinan J."/>
            <person name="Riley R."/>
            <person name="Labutti K."/>
            <person name="Andreopoulos B."/>
            <person name="Lipzen A."/>
            <person name="Chen C."/>
            <person name="Yanf M."/>
            <person name="Daum C."/>
            <person name="Ng V."/>
            <person name="Clum A."/>
            <person name="Ohm R."/>
            <person name="Martin F."/>
            <person name="Silar P."/>
            <person name="Natvig D."/>
            <person name="Lalanne C."/>
            <person name="Gautier V."/>
            <person name="Ament-Velasquez S.L."/>
            <person name="Kruys A."/>
            <person name="Hutchinson M.I."/>
            <person name="Powell A.J."/>
            <person name="Barry K."/>
            <person name="Miller A.N."/>
            <person name="Grigoriev I.V."/>
            <person name="Debuchy R."/>
            <person name="Gladieux P."/>
            <person name="Thoren M.H."/>
            <person name="Johannesson H."/>
        </authorList>
    </citation>
    <scope>NUCLEOTIDE SEQUENCE</scope>
    <source>
        <strain evidence="3">CBS 731.68</strain>
    </source>
</reference>